<dbReference type="HAMAP" id="MF_00527">
    <property type="entry name" value="3MGH"/>
    <property type="match status" value="1"/>
</dbReference>
<feature type="region of interest" description="Disordered" evidence="6">
    <location>
        <begin position="183"/>
        <end position="205"/>
    </location>
</feature>
<proteinExistence type="inferred from homology"/>
<dbReference type="CDD" id="cd00540">
    <property type="entry name" value="AAG"/>
    <property type="match status" value="1"/>
</dbReference>
<keyword evidence="8" id="KW-1185">Reference proteome</keyword>
<evidence type="ECO:0000256" key="4">
    <source>
        <dbReference type="ARBA" id="ARBA00023204"/>
    </source>
</evidence>
<evidence type="ECO:0000256" key="6">
    <source>
        <dbReference type="SAM" id="MobiDB-lite"/>
    </source>
</evidence>
<protein>
    <recommendedName>
        <fullName evidence="5">Putative 3-methyladenine DNA glycosylase</fullName>
        <ecNumber evidence="5">3.2.2.-</ecNumber>
    </recommendedName>
</protein>
<evidence type="ECO:0000256" key="2">
    <source>
        <dbReference type="ARBA" id="ARBA00022763"/>
    </source>
</evidence>
<comment type="similarity">
    <text evidence="1 5">Belongs to the DNA glycosylase MPG family.</text>
</comment>
<dbReference type="EC" id="3.2.2.-" evidence="5"/>
<dbReference type="EMBL" id="BMMQ01000002">
    <property type="protein sequence ID" value="GGO61400.1"/>
    <property type="molecule type" value="Genomic_DNA"/>
</dbReference>
<evidence type="ECO:0000256" key="3">
    <source>
        <dbReference type="ARBA" id="ARBA00022801"/>
    </source>
</evidence>
<keyword evidence="3 5" id="KW-0378">Hydrolase</keyword>
<dbReference type="PANTHER" id="PTHR10429">
    <property type="entry name" value="DNA-3-METHYLADENINE GLYCOSYLASE"/>
    <property type="match status" value="1"/>
</dbReference>
<dbReference type="Pfam" id="PF02245">
    <property type="entry name" value="Pur_DNA_glyco"/>
    <property type="match status" value="1"/>
</dbReference>
<accession>A0ABQ2MZG7</accession>
<dbReference type="SUPFAM" id="SSF50486">
    <property type="entry name" value="FMT C-terminal domain-like"/>
    <property type="match status" value="1"/>
</dbReference>
<dbReference type="InterPro" id="IPR011034">
    <property type="entry name" value="Formyl_transferase-like_C_sf"/>
</dbReference>
<dbReference type="NCBIfam" id="NF002003">
    <property type="entry name" value="PRK00802.1-3"/>
    <property type="match status" value="1"/>
</dbReference>
<dbReference type="PANTHER" id="PTHR10429:SF0">
    <property type="entry name" value="DNA-3-METHYLADENINE GLYCOSYLASE"/>
    <property type="match status" value="1"/>
</dbReference>
<sequence length="205" mass="21869">MTRLDFLNAPVEWAARRLLGCELVSDIGPRVRVRIVEVEAYDEHDEASHTFRGQNARNAAMFLGAGHLYVYRSMGIHYCCNVVTGAEGHGAGVLIRAAEPLEGIEEITRRRGREGIGATNGPGKLGQALGADVALSGSSLEDGPITLVVRDPAPDEEIATGVRVGISKAAELPRRFYLRGNPYVSRHHGAPGPRRAATEAGHAGG</sequence>
<dbReference type="RefSeq" id="WP_188700208.1">
    <property type="nucleotide sequence ID" value="NZ_BMMQ01000002.1"/>
</dbReference>
<dbReference type="NCBIfam" id="TIGR00567">
    <property type="entry name" value="3mg"/>
    <property type="match status" value="1"/>
</dbReference>
<reference evidence="8" key="1">
    <citation type="journal article" date="2019" name="Int. J. Syst. Evol. Microbiol.">
        <title>The Global Catalogue of Microorganisms (GCM) 10K type strain sequencing project: providing services to taxonomists for standard genome sequencing and annotation.</title>
        <authorList>
            <consortium name="The Broad Institute Genomics Platform"/>
            <consortium name="The Broad Institute Genome Sequencing Center for Infectious Disease"/>
            <person name="Wu L."/>
            <person name="Ma J."/>
        </authorList>
    </citation>
    <scope>NUCLEOTIDE SEQUENCE [LARGE SCALE GENOMIC DNA]</scope>
    <source>
        <strain evidence="8">CGMCC 4.7181</strain>
    </source>
</reference>
<name>A0ABQ2MZG7_9MICO</name>
<evidence type="ECO:0000313" key="8">
    <source>
        <dbReference type="Proteomes" id="UP000638043"/>
    </source>
</evidence>
<organism evidence="7 8">
    <name type="scientific">Microbacterium nanhaiense</name>
    <dbReference type="NCBI Taxonomy" id="1301026"/>
    <lineage>
        <taxon>Bacteria</taxon>
        <taxon>Bacillati</taxon>
        <taxon>Actinomycetota</taxon>
        <taxon>Actinomycetes</taxon>
        <taxon>Micrococcales</taxon>
        <taxon>Microbacteriaceae</taxon>
        <taxon>Microbacterium</taxon>
    </lineage>
</organism>
<evidence type="ECO:0000256" key="1">
    <source>
        <dbReference type="ARBA" id="ARBA00009232"/>
    </source>
</evidence>
<dbReference type="Gene3D" id="3.10.300.10">
    <property type="entry name" value="Methylpurine-DNA glycosylase (MPG)"/>
    <property type="match status" value="1"/>
</dbReference>
<evidence type="ECO:0000313" key="7">
    <source>
        <dbReference type="EMBL" id="GGO61400.1"/>
    </source>
</evidence>
<dbReference type="InterPro" id="IPR036995">
    <property type="entry name" value="MPG_sf"/>
</dbReference>
<keyword evidence="2 5" id="KW-0227">DNA damage</keyword>
<dbReference type="Proteomes" id="UP000638043">
    <property type="component" value="Unassembled WGS sequence"/>
</dbReference>
<comment type="caution">
    <text evidence="7">The sequence shown here is derived from an EMBL/GenBank/DDBJ whole genome shotgun (WGS) entry which is preliminary data.</text>
</comment>
<dbReference type="InterPro" id="IPR003180">
    <property type="entry name" value="MPG"/>
</dbReference>
<keyword evidence="4 5" id="KW-0234">DNA repair</keyword>
<gene>
    <name evidence="7" type="primary">mag</name>
    <name evidence="7" type="ORF">GCM10010910_09120</name>
</gene>
<evidence type="ECO:0000256" key="5">
    <source>
        <dbReference type="HAMAP-Rule" id="MF_00527"/>
    </source>
</evidence>